<organism evidence="1 2">
    <name type="scientific">Ignelater luminosus</name>
    <name type="common">Cucubano</name>
    <name type="synonym">Pyrophorus luminosus</name>
    <dbReference type="NCBI Taxonomy" id="2038154"/>
    <lineage>
        <taxon>Eukaryota</taxon>
        <taxon>Metazoa</taxon>
        <taxon>Ecdysozoa</taxon>
        <taxon>Arthropoda</taxon>
        <taxon>Hexapoda</taxon>
        <taxon>Insecta</taxon>
        <taxon>Pterygota</taxon>
        <taxon>Neoptera</taxon>
        <taxon>Endopterygota</taxon>
        <taxon>Coleoptera</taxon>
        <taxon>Polyphaga</taxon>
        <taxon>Elateriformia</taxon>
        <taxon>Elateroidea</taxon>
        <taxon>Elateridae</taxon>
        <taxon>Agrypninae</taxon>
        <taxon>Pyrophorini</taxon>
        <taxon>Ignelater</taxon>
    </lineage>
</organism>
<reference evidence="1" key="1">
    <citation type="submission" date="2019-08" db="EMBL/GenBank/DDBJ databases">
        <title>The genome of the North American firefly Photinus pyralis.</title>
        <authorList>
            <consortium name="Photinus pyralis genome working group"/>
            <person name="Fallon T.R."/>
            <person name="Sander Lower S.E."/>
            <person name="Weng J.-K."/>
        </authorList>
    </citation>
    <scope>NUCLEOTIDE SEQUENCE</scope>
    <source>
        <strain evidence="1">TRF0915ILg1</strain>
        <tissue evidence="1">Whole body</tissue>
    </source>
</reference>
<keyword evidence="2" id="KW-1185">Reference proteome</keyword>
<name>A0A8K0CNN8_IGNLU</name>
<sequence length="234" mass="26788">MKQEFSDVETQIAELHPTLITRADEKQLSIKHILVCSATLIRICDAKYEFLLNNSYKLVLRQWQARSKEAKGSKNVRKNTITNKFYEEMGLVVDQLKQEGGNGYDGNSSRKFFDNPVKAAEITGLDYRIIIRFSTILSTLSSCHYIKIENFKRYCLDTAYLLTELYGWYHMSASVHKLLIHGGDIIKSLPLPVGQLSEDVLEVSHKDYKWTDNEDFAAMSNFMSNVNTPGSSRE</sequence>
<dbReference type="EMBL" id="VTPC01081813">
    <property type="protein sequence ID" value="KAF2887778.1"/>
    <property type="molecule type" value="Genomic_DNA"/>
</dbReference>
<accession>A0A8K0CNN8</accession>
<protein>
    <submittedName>
        <fullName evidence="1">Uncharacterized protein</fullName>
    </submittedName>
</protein>
<proteinExistence type="predicted"/>
<evidence type="ECO:0000313" key="1">
    <source>
        <dbReference type="EMBL" id="KAF2887778.1"/>
    </source>
</evidence>
<gene>
    <name evidence="1" type="ORF">ILUMI_18395</name>
</gene>
<dbReference type="Proteomes" id="UP000801492">
    <property type="component" value="Unassembled WGS sequence"/>
</dbReference>
<dbReference type="OrthoDB" id="6750366at2759"/>
<dbReference type="AlphaFoldDB" id="A0A8K0CNN8"/>
<comment type="caution">
    <text evidence="1">The sequence shown here is derived from an EMBL/GenBank/DDBJ whole genome shotgun (WGS) entry which is preliminary data.</text>
</comment>
<evidence type="ECO:0000313" key="2">
    <source>
        <dbReference type="Proteomes" id="UP000801492"/>
    </source>
</evidence>